<feature type="domain" description="Malic enzyme N-terminal" evidence="9">
    <location>
        <begin position="142"/>
        <end position="324"/>
    </location>
</feature>
<evidence type="ECO:0000256" key="2">
    <source>
        <dbReference type="ARBA" id="ARBA00008785"/>
    </source>
</evidence>
<evidence type="ECO:0000259" key="8">
    <source>
        <dbReference type="SMART" id="SM00919"/>
    </source>
</evidence>
<feature type="domain" description="Malic enzyme NAD-binding" evidence="8">
    <location>
        <begin position="334"/>
        <end position="599"/>
    </location>
</feature>
<keyword evidence="11" id="KW-1185">Reference proteome</keyword>
<evidence type="ECO:0000259" key="9">
    <source>
        <dbReference type="SMART" id="SM01274"/>
    </source>
</evidence>
<reference evidence="10" key="1">
    <citation type="journal article" date="2013" name="Nature">
        <title>The genomes of four tapeworm species reveal adaptations to parasitism.</title>
        <authorList>
            <person name="Tsai I.J."/>
            <person name="Zarowiecki M."/>
            <person name="Holroyd N."/>
            <person name="Garciarrubio A."/>
            <person name="Sanchez-Flores A."/>
            <person name="Brooks K.L."/>
            <person name="Tracey A."/>
            <person name="Bobes R.J."/>
            <person name="Fragoso G."/>
            <person name="Sciutto E."/>
            <person name="Aslett M."/>
            <person name="Beasley H."/>
            <person name="Bennett H.M."/>
            <person name="Cai J."/>
            <person name="Camicia F."/>
            <person name="Clark R."/>
            <person name="Cucher M."/>
            <person name="De Silva N."/>
            <person name="Day T.A."/>
            <person name="Deplazes P."/>
            <person name="Estrada K."/>
            <person name="Fernandez C."/>
            <person name="Holland P.W."/>
            <person name="Hou J."/>
            <person name="Hu S."/>
            <person name="Huckvale T."/>
            <person name="Hung S.S."/>
            <person name="Kamenetzky L."/>
            <person name="Keane J.A."/>
            <person name="Kiss F."/>
            <person name="Koziol U."/>
            <person name="Lambert O."/>
            <person name="Liu K."/>
            <person name="Luo X."/>
            <person name="Luo Y."/>
            <person name="Macchiaroli N."/>
            <person name="Nichol S."/>
            <person name="Paps J."/>
            <person name="Parkinson J."/>
            <person name="Pouchkina-Stantcheva N."/>
            <person name="Riddiford N."/>
            <person name="Rosenzvit M."/>
            <person name="Salinas G."/>
            <person name="Wasmuth J.D."/>
            <person name="Zamanian M."/>
            <person name="Zheng Y."/>
            <person name="Cai X."/>
            <person name="Soberon X."/>
            <person name="Olson P.D."/>
            <person name="Laclette J.P."/>
            <person name="Brehm K."/>
            <person name="Berriman M."/>
            <person name="Garciarrubio A."/>
            <person name="Bobes R.J."/>
            <person name="Fragoso G."/>
            <person name="Sanchez-Flores A."/>
            <person name="Estrada K."/>
            <person name="Cevallos M.A."/>
            <person name="Morett E."/>
            <person name="Gonzalez V."/>
            <person name="Portillo T."/>
            <person name="Ochoa-Leyva A."/>
            <person name="Jose M.V."/>
            <person name="Sciutto E."/>
            <person name="Landa A."/>
            <person name="Jimenez L."/>
            <person name="Valdes V."/>
            <person name="Carrero J.C."/>
            <person name="Larralde C."/>
            <person name="Morales-Montor J."/>
            <person name="Limon-Lason J."/>
            <person name="Soberon X."/>
            <person name="Laclette J.P."/>
        </authorList>
    </citation>
    <scope>NUCLEOTIDE SEQUENCE [LARGE SCALE GENOMIC DNA]</scope>
</reference>
<evidence type="ECO:0000256" key="4">
    <source>
        <dbReference type="PIRSR" id="PIRSR000106-1"/>
    </source>
</evidence>
<dbReference type="Gene3D" id="3.40.50.720">
    <property type="entry name" value="NAD(P)-binding Rossmann-like Domain"/>
    <property type="match status" value="1"/>
</dbReference>
<dbReference type="PANTHER" id="PTHR23406:SF90">
    <property type="entry name" value="MALIC ENZYME-RELATED"/>
    <property type="match status" value="1"/>
</dbReference>
<dbReference type="SMART" id="SM01274">
    <property type="entry name" value="malic"/>
    <property type="match status" value="1"/>
</dbReference>
<dbReference type="eggNOG" id="KOG1257">
    <property type="taxonomic scope" value="Eukaryota"/>
</dbReference>
<organism evidence="10 11">
    <name type="scientific">Echinococcus multilocularis</name>
    <name type="common">Fox tapeworm</name>
    <dbReference type="NCBI Taxonomy" id="6211"/>
    <lineage>
        <taxon>Eukaryota</taxon>
        <taxon>Metazoa</taxon>
        <taxon>Spiralia</taxon>
        <taxon>Lophotrochozoa</taxon>
        <taxon>Platyhelminthes</taxon>
        <taxon>Cestoda</taxon>
        <taxon>Eucestoda</taxon>
        <taxon>Cyclophyllidea</taxon>
        <taxon>Taeniidae</taxon>
        <taxon>Echinococcus</taxon>
    </lineage>
</organism>
<dbReference type="InterPro" id="IPR036291">
    <property type="entry name" value="NAD(P)-bd_dom_sf"/>
</dbReference>
<dbReference type="GO" id="GO:0051287">
    <property type="term" value="F:NAD binding"/>
    <property type="evidence" value="ECO:0007669"/>
    <property type="project" value="InterPro"/>
</dbReference>
<name>A0A068YNF1_ECHMU</name>
<dbReference type="GO" id="GO:0046872">
    <property type="term" value="F:metal ion binding"/>
    <property type="evidence" value="ECO:0007669"/>
    <property type="project" value="UniProtKB-KW"/>
</dbReference>
<dbReference type="Pfam" id="PF00390">
    <property type="entry name" value="malic"/>
    <property type="match status" value="1"/>
</dbReference>
<dbReference type="PANTHER" id="PTHR23406">
    <property type="entry name" value="MALIC ENZYME-RELATED"/>
    <property type="match status" value="1"/>
</dbReference>
<dbReference type="OrthoDB" id="5365701at2759"/>
<dbReference type="NCBIfam" id="NF010052">
    <property type="entry name" value="PRK13529.1"/>
    <property type="match status" value="1"/>
</dbReference>
<dbReference type="SMART" id="SM00919">
    <property type="entry name" value="Malic_M"/>
    <property type="match status" value="1"/>
</dbReference>
<dbReference type="SUPFAM" id="SSF51735">
    <property type="entry name" value="NAD(P)-binding Rossmann-fold domains"/>
    <property type="match status" value="1"/>
</dbReference>
<feature type="binding site" evidence="5">
    <location>
        <position position="478"/>
    </location>
    <ligand>
        <name>(S)-malate</name>
        <dbReference type="ChEBI" id="CHEBI:15589"/>
    </ligand>
</feature>
<dbReference type="Proteomes" id="UP000017246">
    <property type="component" value="Unassembled WGS sequence"/>
</dbReference>
<evidence type="ECO:0000256" key="1">
    <source>
        <dbReference type="ARBA" id="ARBA00001936"/>
    </source>
</evidence>
<dbReference type="AlphaFoldDB" id="A0A068YNF1"/>
<dbReference type="Pfam" id="PF03949">
    <property type="entry name" value="Malic_M"/>
    <property type="match status" value="1"/>
</dbReference>
<dbReference type="InterPro" id="IPR012301">
    <property type="entry name" value="Malic_N_dom"/>
</dbReference>
<dbReference type="InterPro" id="IPR037062">
    <property type="entry name" value="Malic_N_dom_sf"/>
</dbReference>
<evidence type="ECO:0000313" key="10">
    <source>
        <dbReference type="EMBL" id="CDS43665.1"/>
    </source>
</evidence>
<dbReference type="InterPro" id="IPR015884">
    <property type="entry name" value="Malic_enzyme_CS"/>
</dbReference>
<keyword evidence="7" id="KW-0560">Oxidoreductase</keyword>
<comment type="cofactor">
    <cofactor evidence="6">
        <name>Mg(2+)</name>
        <dbReference type="ChEBI" id="CHEBI:18420"/>
    </cofactor>
    <cofactor evidence="6">
        <name>Mn(2+)</name>
        <dbReference type="ChEBI" id="CHEBI:29035"/>
    </cofactor>
    <text evidence="6">Divalent metal cations. Prefers magnesium or manganese.</text>
</comment>
<comment type="cofactor">
    <cofactor evidence="1">
        <name>Mn(2+)</name>
        <dbReference type="ChEBI" id="CHEBI:29035"/>
    </cofactor>
</comment>
<dbReference type="PROSITE" id="PS00331">
    <property type="entry name" value="MALIC_ENZYMES"/>
    <property type="match status" value="1"/>
</dbReference>
<dbReference type="GO" id="GO:0006108">
    <property type="term" value="P:malate metabolic process"/>
    <property type="evidence" value="ECO:0007669"/>
    <property type="project" value="TreeGrafter"/>
</dbReference>
<evidence type="ECO:0000256" key="3">
    <source>
        <dbReference type="ARBA" id="ARBA00022723"/>
    </source>
</evidence>
<dbReference type="EMBL" id="LN902848">
    <property type="protein sequence ID" value="CDS43665.1"/>
    <property type="molecule type" value="Genomic_DNA"/>
</dbReference>
<evidence type="ECO:0000256" key="6">
    <source>
        <dbReference type="PIRSR" id="PIRSR000106-3"/>
    </source>
</evidence>
<feature type="binding site" evidence="6">
    <location>
        <position position="310"/>
    </location>
    <ligand>
        <name>a divalent metal cation</name>
        <dbReference type="ChEBI" id="CHEBI:60240"/>
    </ligand>
</feature>
<dbReference type="OMA" id="EMFIRQN"/>
<dbReference type="PIRSF" id="PIRSF000106">
    <property type="entry name" value="ME"/>
    <property type="match status" value="1"/>
</dbReference>
<feature type="binding site" evidence="6">
    <location>
        <position position="333"/>
    </location>
    <ligand>
        <name>a divalent metal cation</name>
        <dbReference type="ChEBI" id="CHEBI:60240"/>
    </ligand>
</feature>
<proteinExistence type="inferred from homology"/>
<keyword evidence="3 6" id="KW-0479">Metal-binding</keyword>
<dbReference type="GO" id="GO:0005739">
    <property type="term" value="C:mitochondrion"/>
    <property type="evidence" value="ECO:0007669"/>
    <property type="project" value="TreeGrafter"/>
</dbReference>
<dbReference type="GO" id="GO:0004473">
    <property type="term" value="F:malate dehydrogenase (decarboxylating) (NADP+) activity"/>
    <property type="evidence" value="ECO:0007669"/>
    <property type="project" value="TreeGrafter"/>
</dbReference>
<accession>A0A068YNF1</accession>
<feature type="binding site" evidence="5">
    <location>
        <position position="219"/>
    </location>
    <ligand>
        <name>(S)-malate</name>
        <dbReference type="ChEBI" id="CHEBI:15589"/>
    </ligand>
</feature>
<dbReference type="InterPro" id="IPR046346">
    <property type="entry name" value="Aminoacid_DH-like_N_sf"/>
</dbReference>
<dbReference type="STRING" id="6211.A0A068YNF1"/>
<dbReference type="PRINTS" id="PR00072">
    <property type="entry name" value="MALOXRDTASE"/>
</dbReference>
<evidence type="ECO:0000313" key="11">
    <source>
        <dbReference type="Proteomes" id="UP000017246"/>
    </source>
</evidence>
<evidence type="ECO:0000256" key="5">
    <source>
        <dbReference type="PIRSR" id="PIRSR000106-2"/>
    </source>
</evidence>
<dbReference type="InterPro" id="IPR012302">
    <property type="entry name" value="Malic_NAD-bd"/>
</dbReference>
<dbReference type="InterPro" id="IPR001891">
    <property type="entry name" value="Malic_OxRdtase"/>
</dbReference>
<protein>
    <recommendedName>
        <fullName evidence="7">Malic enzyme</fullName>
    </recommendedName>
</protein>
<gene>
    <name evidence="10" type="ORF">EmuJ_001145700</name>
</gene>
<evidence type="ECO:0000256" key="7">
    <source>
        <dbReference type="RuleBase" id="RU003426"/>
    </source>
</evidence>
<dbReference type="Gene3D" id="3.40.50.10380">
    <property type="entry name" value="Malic enzyme, N-terminal domain"/>
    <property type="match status" value="1"/>
</dbReference>
<reference evidence="10" key="2">
    <citation type="submission" date="2015-11" db="EMBL/GenBank/DDBJ databases">
        <authorList>
            <person name="Zhang Y."/>
            <person name="Guo Z."/>
        </authorList>
    </citation>
    <scope>NUCLEOTIDE SEQUENCE</scope>
</reference>
<dbReference type="SUPFAM" id="SSF53223">
    <property type="entry name" value="Aminoacid dehydrogenase-like, N-terminal domain"/>
    <property type="match status" value="1"/>
</dbReference>
<feature type="active site" description="Proton donor" evidence="4">
    <location>
        <position position="165"/>
    </location>
</feature>
<sequence>MIEDVELSKRRFDFASLFSALQPSTRTQNRLVKMSCPNAFMAGHCQLAKQQGHPPCAAHKEMSSRLVKTGCATALKGVELLRDPFKNRGLDFTEMQRREHKLTGLLPALVDSGSAFQERLNMARLHRFAADFDKYEYLMHLYDSNRGLFFRLMNRYTAELMPLVYTPTVGAACQEYSLVHQNGRGLFIPITESGNIRDLLRNWPYVDKVKVIVVTDGERILGLGDLGSFGMGIPVGKLALCTGLAGVPSDSLLPIVIDVGTNNEKLLSSPLYFGLRQKRVTGEAYDNFVDEFLQACVDVFGKDVLIQFEDFGNHNAFRFLKKYREKYCTFNDDIQGTASVILSGMLTACRATGRRLKEENIVCFGAGESMIGFANLLVECLKSRSGLSEEEAKSHLWMVDSRGLIVEGRSSGGITAEKAPFARPAGSVPEIKDLKEIIVKAKATTLIGASVVPGAFNDQVLTAMAKQCSQPLIFALSNPTYKSECTALAAYRATKGSCIFASGSPFAPLTLDASEVPPNTSLTRKPGQANNAYIFPGLVLGISSANIHPVTEEDFIVAAEALSENVDEVDLCQGSLYPPWDKIRGVSLAIARQVAHRAFAQNRVWLKRCDGQEGGLREEDIDAAILKMASYPDPPLVEKSASC</sequence>
<comment type="similarity">
    <text evidence="2 7">Belongs to the malic enzymes family.</text>
</comment>
<feature type="active site" description="Proton acceptor" evidence="4">
    <location>
        <position position="237"/>
    </location>
</feature>
<feature type="binding site" evidence="5">
    <location>
        <position position="530"/>
    </location>
    <ligand>
        <name>(S)-malate</name>
        <dbReference type="ChEBI" id="CHEBI:15589"/>
    </ligand>
</feature>
<feature type="binding site" evidence="6">
    <location>
        <position position="309"/>
    </location>
    <ligand>
        <name>a divalent metal cation</name>
        <dbReference type="ChEBI" id="CHEBI:60240"/>
    </ligand>
</feature>